<dbReference type="InterPro" id="IPR004101">
    <property type="entry name" value="Mur_ligase_C"/>
</dbReference>
<dbReference type="InterPro" id="IPR000713">
    <property type="entry name" value="Mur_ligase_N"/>
</dbReference>
<evidence type="ECO:0000256" key="14">
    <source>
        <dbReference type="HAMAP-Rule" id="MF_00046"/>
    </source>
</evidence>
<dbReference type="RefSeq" id="WP_012859645.1">
    <property type="nucleotide sequence ID" value="NC_013517.1"/>
</dbReference>
<feature type="domain" description="Mur ligase N-terminal catalytic" evidence="15">
    <location>
        <begin position="9"/>
        <end position="106"/>
    </location>
</feature>
<dbReference type="InterPro" id="IPR005758">
    <property type="entry name" value="UDP-N-AcMur_Ala_ligase_MurC"/>
</dbReference>
<evidence type="ECO:0000256" key="2">
    <source>
        <dbReference type="ARBA" id="ARBA00004752"/>
    </source>
</evidence>
<dbReference type="UniPathway" id="UPA00219"/>
<evidence type="ECO:0000256" key="9">
    <source>
        <dbReference type="ARBA" id="ARBA00022960"/>
    </source>
</evidence>
<dbReference type="NCBIfam" id="TIGR01082">
    <property type="entry name" value="murC"/>
    <property type="match status" value="1"/>
</dbReference>
<evidence type="ECO:0000256" key="10">
    <source>
        <dbReference type="ARBA" id="ARBA00022984"/>
    </source>
</evidence>
<dbReference type="GO" id="GO:0005524">
    <property type="term" value="F:ATP binding"/>
    <property type="evidence" value="ECO:0007669"/>
    <property type="project" value="UniProtKB-UniRule"/>
</dbReference>
<accession>D1AJY9</accession>
<dbReference type="EC" id="6.3.2.8" evidence="3 14"/>
<keyword evidence="6 14" id="KW-0132">Cell division</keyword>
<dbReference type="HAMAP" id="MF_00046">
    <property type="entry name" value="MurC"/>
    <property type="match status" value="1"/>
</dbReference>
<dbReference type="EMBL" id="CP001739">
    <property type="protein sequence ID" value="ACZ07046.1"/>
    <property type="molecule type" value="Genomic_DNA"/>
</dbReference>
<keyword evidence="19" id="KW-1185">Reference proteome</keyword>
<dbReference type="GO" id="GO:0008360">
    <property type="term" value="P:regulation of cell shape"/>
    <property type="evidence" value="ECO:0007669"/>
    <property type="project" value="UniProtKB-KW"/>
</dbReference>
<comment type="function">
    <text evidence="14">Cell wall formation.</text>
</comment>
<evidence type="ECO:0000259" key="16">
    <source>
        <dbReference type="Pfam" id="PF02875"/>
    </source>
</evidence>
<dbReference type="InterPro" id="IPR036565">
    <property type="entry name" value="Mur-like_cat_sf"/>
</dbReference>
<evidence type="ECO:0000313" key="19">
    <source>
        <dbReference type="Proteomes" id="UP000000845"/>
    </source>
</evidence>
<dbReference type="InterPro" id="IPR050061">
    <property type="entry name" value="MurCDEF_pg_biosynth"/>
</dbReference>
<dbReference type="SUPFAM" id="SSF53244">
    <property type="entry name" value="MurD-like peptide ligases, peptide-binding domain"/>
    <property type="match status" value="1"/>
</dbReference>
<evidence type="ECO:0000256" key="4">
    <source>
        <dbReference type="ARBA" id="ARBA00022490"/>
    </source>
</evidence>
<evidence type="ECO:0000256" key="8">
    <source>
        <dbReference type="ARBA" id="ARBA00022840"/>
    </source>
</evidence>
<organism evidence="18 19">
    <name type="scientific">Sebaldella termitidis (strain ATCC 33386 / NCTC 11300)</name>
    <dbReference type="NCBI Taxonomy" id="526218"/>
    <lineage>
        <taxon>Bacteria</taxon>
        <taxon>Fusobacteriati</taxon>
        <taxon>Fusobacteriota</taxon>
        <taxon>Fusobacteriia</taxon>
        <taxon>Fusobacteriales</taxon>
        <taxon>Leptotrichiaceae</taxon>
        <taxon>Sebaldella</taxon>
    </lineage>
</organism>
<keyword evidence="5 14" id="KW-0436">Ligase</keyword>
<evidence type="ECO:0000256" key="1">
    <source>
        <dbReference type="ARBA" id="ARBA00004496"/>
    </source>
</evidence>
<dbReference type="SUPFAM" id="SSF51984">
    <property type="entry name" value="MurCD N-terminal domain"/>
    <property type="match status" value="1"/>
</dbReference>
<dbReference type="PANTHER" id="PTHR43445:SF3">
    <property type="entry name" value="UDP-N-ACETYLMURAMATE--L-ALANINE LIGASE"/>
    <property type="match status" value="1"/>
</dbReference>
<dbReference type="GO" id="GO:0009252">
    <property type="term" value="P:peptidoglycan biosynthetic process"/>
    <property type="evidence" value="ECO:0007669"/>
    <property type="project" value="UniProtKB-UniRule"/>
</dbReference>
<name>D1AJY9_SEBTE</name>
<feature type="binding site" evidence="14">
    <location>
        <begin position="114"/>
        <end position="120"/>
    </location>
    <ligand>
        <name>ATP</name>
        <dbReference type="ChEBI" id="CHEBI:30616"/>
    </ligand>
</feature>
<dbReference type="STRING" id="526218.Sterm_0161"/>
<keyword evidence="11 14" id="KW-0131">Cell cycle</keyword>
<keyword evidence="12 14" id="KW-0961">Cell wall biogenesis/degradation</keyword>
<dbReference type="InterPro" id="IPR036615">
    <property type="entry name" value="Mur_ligase_C_dom_sf"/>
</dbReference>
<keyword evidence="10 14" id="KW-0573">Peptidoglycan synthesis</keyword>
<dbReference type="SUPFAM" id="SSF53623">
    <property type="entry name" value="MurD-like peptide ligases, catalytic domain"/>
    <property type="match status" value="1"/>
</dbReference>
<sequence>MSEGVKTIFFSGINGIGMSGLAKIMVTKGYNVYGSDIAEKPVSKQLRDMGVGMFIGQEAKNLEGKNIDLFIYSSAIKENNPEYKYAVNNNIKKIKRGELLALLMNDSKGIAVAGTHGKTTTSSMLGITMLEKDPCIVVGGIIPEIGSNSKVGNSEYFIAEADESDNSFLYLTPSYSIVTNVEADHLENHGSYENIKKSFEEFIDKTSDIVVLNKDCHEIKKLNLKNKNIIWYSINDESADIYAANIEYKNRESHYEVVKNGESLGKFRLSIPGEHNISNSLGVIYLAHEFLCDMDKVKEYLYNFRGANRRYQILYDKSIKIIDDYAHHPTEITATINAAKKIETGKITVVFQPHRYSRTNFFLNEFAESLKLADEVYLLPIYSAEEENIYNISSEKLAELIGGNTRVYSEEEISDRVLNDNSSENVYLFMGAGSISRIANTIKNKLPL</sequence>
<evidence type="ECO:0000313" key="18">
    <source>
        <dbReference type="EMBL" id="ACZ07046.1"/>
    </source>
</evidence>
<protein>
    <recommendedName>
        <fullName evidence="3 14">UDP-N-acetylmuramate--L-alanine ligase</fullName>
        <ecNumber evidence="3 14">6.3.2.8</ecNumber>
    </recommendedName>
    <alternativeName>
        <fullName evidence="14">UDP-N-acetylmuramoyl-L-alanine synthetase</fullName>
    </alternativeName>
</protein>
<keyword evidence="9 14" id="KW-0133">Cell shape</keyword>
<keyword evidence="8 14" id="KW-0067">ATP-binding</keyword>
<dbReference type="GO" id="GO:0071555">
    <property type="term" value="P:cell wall organization"/>
    <property type="evidence" value="ECO:0007669"/>
    <property type="project" value="UniProtKB-KW"/>
</dbReference>
<dbReference type="HOGENOM" id="CLU_028104_2_1_0"/>
<dbReference type="Gene3D" id="3.90.190.20">
    <property type="entry name" value="Mur ligase, C-terminal domain"/>
    <property type="match status" value="1"/>
</dbReference>
<dbReference type="PANTHER" id="PTHR43445">
    <property type="entry name" value="UDP-N-ACETYLMURAMATE--L-ALANINE LIGASE-RELATED"/>
    <property type="match status" value="1"/>
</dbReference>
<evidence type="ECO:0000259" key="17">
    <source>
        <dbReference type="Pfam" id="PF08245"/>
    </source>
</evidence>
<evidence type="ECO:0000256" key="11">
    <source>
        <dbReference type="ARBA" id="ARBA00023306"/>
    </source>
</evidence>
<dbReference type="Gene3D" id="3.40.1190.10">
    <property type="entry name" value="Mur-like, catalytic domain"/>
    <property type="match status" value="1"/>
</dbReference>
<dbReference type="Proteomes" id="UP000000845">
    <property type="component" value="Chromosome"/>
</dbReference>
<dbReference type="Pfam" id="PF01225">
    <property type="entry name" value="Mur_ligase"/>
    <property type="match status" value="1"/>
</dbReference>
<dbReference type="GO" id="GO:0051301">
    <property type="term" value="P:cell division"/>
    <property type="evidence" value="ECO:0007669"/>
    <property type="project" value="UniProtKB-KW"/>
</dbReference>
<reference evidence="19" key="1">
    <citation type="submission" date="2009-09" db="EMBL/GenBank/DDBJ databases">
        <title>The complete chromosome of Sebaldella termitidis ATCC 33386.</title>
        <authorList>
            <consortium name="US DOE Joint Genome Institute (JGI-PGF)"/>
            <person name="Lucas S."/>
            <person name="Copeland A."/>
            <person name="Lapidus A."/>
            <person name="Glavina del Rio T."/>
            <person name="Dalin E."/>
            <person name="Tice H."/>
            <person name="Bruce D."/>
            <person name="Goodwin L."/>
            <person name="Pitluck S."/>
            <person name="Kyrpides N."/>
            <person name="Mavromatis K."/>
            <person name="Ivanova N."/>
            <person name="Mikhailova N."/>
            <person name="Sims D."/>
            <person name="Meincke L."/>
            <person name="Brettin T."/>
            <person name="Detter J.C."/>
            <person name="Han C."/>
            <person name="Larimer F."/>
            <person name="Land M."/>
            <person name="Hauser L."/>
            <person name="Markowitz V."/>
            <person name="Cheng J.F."/>
            <person name="Hugenholtz P."/>
            <person name="Woyke T."/>
            <person name="Wu D."/>
            <person name="Eisen J.A."/>
        </authorList>
    </citation>
    <scope>NUCLEOTIDE SEQUENCE [LARGE SCALE GENOMIC DNA]</scope>
    <source>
        <strain evidence="19">ATCC 33386 / NCTC 11300</strain>
    </source>
</reference>
<evidence type="ECO:0000256" key="5">
    <source>
        <dbReference type="ARBA" id="ARBA00022598"/>
    </source>
</evidence>
<feature type="domain" description="Mur ligase central" evidence="17">
    <location>
        <begin position="112"/>
        <end position="286"/>
    </location>
</feature>
<evidence type="ECO:0000259" key="15">
    <source>
        <dbReference type="Pfam" id="PF01225"/>
    </source>
</evidence>
<comment type="pathway">
    <text evidence="2 14">Cell wall biogenesis; peptidoglycan biosynthesis.</text>
</comment>
<keyword evidence="4 14" id="KW-0963">Cytoplasm</keyword>
<keyword evidence="7 14" id="KW-0547">Nucleotide-binding</keyword>
<dbReference type="GO" id="GO:0005737">
    <property type="term" value="C:cytoplasm"/>
    <property type="evidence" value="ECO:0007669"/>
    <property type="project" value="UniProtKB-SubCell"/>
</dbReference>
<evidence type="ECO:0000256" key="12">
    <source>
        <dbReference type="ARBA" id="ARBA00023316"/>
    </source>
</evidence>
<evidence type="ECO:0000256" key="6">
    <source>
        <dbReference type="ARBA" id="ARBA00022618"/>
    </source>
</evidence>
<comment type="subcellular location">
    <subcellularLocation>
        <location evidence="1 14">Cytoplasm</location>
    </subcellularLocation>
</comment>
<feature type="domain" description="Mur ligase C-terminal" evidence="16">
    <location>
        <begin position="309"/>
        <end position="433"/>
    </location>
</feature>
<dbReference type="AlphaFoldDB" id="D1AJY9"/>
<dbReference type="eggNOG" id="COG0773">
    <property type="taxonomic scope" value="Bacteria"/>
</dbReference>
<dbReference type="InterPro" id="IPR013221">
    <property type="entry name" value="Mur_ligase_cen"/>
</dbReference>
<comment type="similarity">
    <text evidence="14">Belongs to the MurCDEF family.</text>
</comment>
<comment type="catalytic activity">
    <reaction evidence="13 14">
        <text>UDP-N-acetyl-alpha-D-muramate + L-alanine + ATP = UDP-N-acetyl-alpha-D-muramoyl-L-alanine + ADP + phosphate + H(+)</text>
        <dbReference type="Rhea" id="RHEA:23372"/>
        <dbReference type="ChEBI" id="CHEBI:15378"/>
        <dbReference type="ChEBI" id="CHEBI:30616"/>
        <dbReference type="ChEBI" id="CHEBI:43474"/>
        <dbReference type="ChEBI" id="CHEBI:57972"/>
        <dbReference type="ChEBI" id="CHEBI:70757"/>
        <dbReference type="ChEBI" id="CHEBI:83898"/>
        <dbReference type="ChEBI" id="CHEBI:456216"/>
        <dbReference type="EC" id="6.3.2.8"/>
    </reaction>
</comment>
<dbReference type="KEGG" id="str:Sterm_0161"/>
<evidence type="ECO:0000256" key="13">
    <source>
        <dbReference type="ARBA" id="ARBA00047833"/>
    </source>
</evidence>
<evidence type="ECO:0000256" key="3">
    <source>
        <dbReference type="ARBA" id="ARBA00012211"/>
    </source>
</evidence>
<dbReference type="GO" id="GO:0008763">
    <property type="term" value="F:UDP-N-acetylmuramate-L-alanine ligase activity"/>
    <property type="evidence" value="ECO:0007669"/>
    <property type="project" value="UniProtKB-UniRule"/>
</dbReference>
<dbReference type="Pfam" id="PF08245">
    <property type="entry name" value="Mur_ligase_M"/>
    <property type="match status" value="1"/>
</dbReference>
<dbReference type="Gene3D" id="3.40.50.720">
    <property type="entry name" value="NAD(P)-binding Rossmann-like Domain"/>
    <property type="match status" value="1"/>
</dbReference>
<evidence type="ECO:0000256" key="7">
    <source>
        <dbReference type="ARBA" id="ARBA00022741"/>
    </source>
</evidence>
<gene>
    <name evidence="14" type="primary">murC</name>
    <name evidence="18" type="ordered locus">Sterm_0161</name>
</gene>
<proteinExistence type="inferred from homology"/>
<dbReference type="Pfam" id="PF02875">
    <property type="entry name" value="Mur_ligase_C"/>
    <property type="match status" value="1"/>
</dbReference>
<reference evidence="18 19" key="2">
    <citation type="journal article" date="2010" name="Stand. Genomic Sci.">
        <title>Complete genome sequence of Sebaldella termitidis type strain (NCTC 11300).</title>
        <authorList>
            <person name="Harmon-Smith M."/>
            <person name="Celia L."/>
            <person name="Chertkov O."/>
            <person name="Lapidus A."/>
            <person name="Copeland A."/>
            <person name="Glavina Del Rio T."/>
            <person name="Nolan M."/>
            <person name="Lucas S."/>
            <person name="Tice H."/>
            <person name="Cheng J.F."/>
            <person name="Han C."/>
            <person name="Detter J.C."/>
            <person name="Bruce D."/>
            <person name="Goodwin L."/>
            <person name="Pitluck S."/>
            <person name="Pati A."/>
            <person name="Liolios K."/>
            <person name="Ivanova N."/>
            <person name="Mavromatis K."/>
            <person name="Mikhailova N."/>
            <person name="Chen A."/>
            <person name="Palaniappan K."/>
            <person name="Land M."/>
            <person name="Hauser L."/>
            <person name="Chang Y.J."/>
            <person name="Jeffries C.D."/>
            <person name="Brettin T."/>
            <person name="Goker M."/>
            <person name="Beck B."/>
            <person name="Bristow J."/>
            <person name="Eisen J.A."/>
            <person name="Markowitz V."/>
            <person name="Hugenholtz P."/>
            <person name="Kyrpides N.C."/>
            <person name="Klenk H.P."/>
            <person name="Chen F."/>
        </authorList>
    </citation>
    <scope>NUCLEOTIDE SEQUENCE [LARGE SCALE GENOMIC DNA]</scope>
    <source>
        <strain evidence="19">ATCC 33386 / NCTC 11300</strain>
    </source>
</reference>